<evidence type="ECO:0000256" key="4">
    <source>
        <dbReference type="ARBA" id="ARBA00023163"/>
    </source>
</evidence>
<dbReference type="Gene3D" id="4.10.280.10">
    <property type="entry name" value="Helix-loop-helix DNA-binding domain"/>
    <property type="match status" value="1"/>
</dbReference>
<feature type="region of interest" description="Disordered" evidence="6">
    <location>
        <begin position="175"/>
        <end position="266"/>
    </location>
</feature>
<evidence type="ECO:0000313" key="9">
    <source>
        <dbReference type="Proteomes" id="UP000251960"/>
    </source>
</evidence>
<dbReference type="SUPFAM" id="SSF47459">
    <property type="entry name" value="HLH, helix-loop-helix DNA-binding domain"/>
    <property type="match status" value="1"/>
</dbReference>
<dbReference type="CDD" id="cd11393">
    <property type="entry name" value="bHLH_AtbHLH_like"/>
    <property type="match status" value="1"/>
</dbReference>
<feature type="domain" description="BHLH" evidence="7">
    <location>
        <begin position="254"/>
        <end position="303"/>
    </location>
</feature>
<feature type="compositionally biased region" description="Low complexity" evidence="6">
    <location>
        <begin position="246"/>
        <end position="258"/>
    </location>
</feature>
<dbReference type="InterPro" id="IPR045843">
    <property type="entry name" value="IND-like"/>
</dbReference>
<dbReference type="InterPro" id="IPR045239">
    <property type="entry name" value="bHLH95_bHLH"/>
</dbReference>
<proteinExistence type="inferred from homology"/>
<evidence type="ECO:0000313" key="8">
    <source>
        <dbReference type="EMBL" id="PWZ24243.1"/>
    </source>
</evidence>
<sequence>MGETSRHRRYKNGPFASDLSRSSIRLSPVSCSGSQINKTLEKWRRVQVRMNPNTERQTELPQKATKARNFVDPKQRTPTAAVVIMVKEEEEVMAEAAGGGRGGYMDLLGLGEEDYLLCLSPSSSYFTPSVVSATGATITTTPAAPSPTCCAYYLDLAPAHHHTLGFADREQQYHGDDGALGFQHSGGDRAVPAAVPHKSSPTTECSSSVSSMSSSPPATAVSAVSSSKPQAPKKKGSRSSSDQRKAASAAAPATAAGATNKRPRVRRERLGERIIALQQLVSPFGKSDTASVLHEALGYIRFLHDQVQVLSSPYMQRQPAAHVPAQESAAGTVVEPPLPSDLRSRGLCLVPVSCTDNLAGHGHGHGNGADLWSVVAGTGMGTAKAAADNEGAAGGTLLPGGGHPRFTDYARV</sequence>
<protein>
    <submittedName>
        <fullName evidence="8">Transcription factor bHLH113</fullName>
    </submittedName>
</protein>
<evidence type="ECO:0000256" key="5">
    <source>
        <dbReference type="ARBA" id="ARBA00023242"/>
    </source>
</evidence>
<dbReference type="FunFam" id="4.10.280.10:FF:000115">
    <property type="entry name" value="Transcription factor bHLH113"/>
    <property type="match status" value="1"/>
</dbReference>
<name>A0A3L6EUI9_MAIZE</name>
<dbReference type="GO" id="GO:0003700">
    <property type="term" value="F:DNA-binding transcription factor activity"/>
    <property type="evidence" value="ECO:0007669"/>
    <property type="project" value="InterPro"/>
</dbReference>
<evidence type="ECO:0000259" key="7">
    <source>
        <dbReference type="PROSITE" id="PS50888"/>
    </source>
</evidence>
<keyword evidence="4" id="KW-0804">Transcription</keyword>
<dbReference type="InterPro" id="IPR011598">
    <property type="entry name" value="bHLH_dom"/>
</dbReference>
<keyword evidence="5" id="KW-0539">Nucleus</keyword>
<keyword evidence="3" id="KW-0805">Transcription regulation</keyword>
<comment type="similarity">
    <text evidence="2">Belongs to the bHLH protein family.</text>
</comment>
<evidence type="ECO:0000256" key="6">
    <source>
        <dbReference type="SAM" id="MobiDB-lite"/>
    </source>
</evidence>
<comment type="caution">
    <text evidence="8">The sequence shown here is derived from an EMBL/GenBank/DDBJ whole genome shotgun (WGS) entry which is preliminary data.</text>
</comment>
<evidence type="ECO:0000256" key="2">
    <source>
        <dbReference type="ARBA" id="ARBA00005510"/>
    </source>
</evidence>
<reference evidence="8 9" key="1">
    <citation type="journal article" date="2018" name="Nat. Genet.">
        <title>Extensive intraspecific gene order and gene structural variations between Mo17 and other maize genomes.</title>
        <authorList>
            <person name="Sun S."/>
            <person name="Zhou Y."/>
            <person name="Chen J."/>
            <person name="Shi J."/>
            <person name="Zhao H."/>
            <person name="Zhao H."/>
            <person name="Song W."/>
            <person name="Zhang M."/>
            <person name="Cui Y."/>
            <person name="Dong X."/>
            <person name="Liu H."/>
            <person name="Ma X."/>
            <person name="Jiao Y."/>
            <person name="Wang B."/>
            <person name="Wei X."/>
            <person name="Stein J.C."/>
            <person name="Glaubitz J.C."/>
            <person name="Lu F."/>
            <person name="Yu G."/>
            <person name="Liang C."/>
            <person name="Fengler K."/>
            <person name="Li B."/>
            <person name="Rafalski A."/>
            <person name="Schnable P.S."/>
            <person name="Ware D.H."/>
            <person name="Buckler E.S."/>
            <person name="Lai J."/>
        </authorList>
    </citation>
    <scope>NUCLEOTIDE SEQUENCE [LARGE SCALE GENOMIC DNA]</scope>
    <source>
        <strain evidence="9">cv. Missouri 17</strain>
        <tissue evidence="8">Seedling</tissue>
    </source>
</reference>
<dbReference type="PROSITE" id="PS50888">
    <property type="entry name" value="BHLH"/>
    <property type="match status" value="1"/>
</dbReference>
<gene>
    <name evidence="8" type="ORF">Zm00014a_029380</name>
</gene>
<organism evidence="8 9">
    <name type="scientific">Zea mays</name>
    <name type="common">Maize</name>
    <dbReference type="NCBI Taxonomy" id="4577"/>
    <lineage>
        <taxon>Eukaryota</taxon>
        <taxon>Viridiplantae</taxon>
        <taxon>Streptophyta</taxon>
        <taxon>Embryophyta</taxon>
        <taxon>Tracheophyta</taxon>
        <taxon>Spermatophyta</taxon>
        <taxon>Magnoliopsida</taxon>
        <taxon>Liliopsida</taxon>
        <taxon>Poales</taxon>
        <taxon>Poaceae</taxon>
        <taxon>PACMAD clade</taxon>
        <taxon>Panicoideae</taxon>
        <taxon>Andropogonodae</taxon>
        <taxon>Andropogoneae</taxon>
        <taxon>Tripsacinae</taxon>
        <taxon>Zea</taxon>
    </lineage>
</organism>
<accession>A0A3L6EUI9</accession>
<dbReference type="EMBL" id="NCVQ01000006">
    <property type="protein sequence ID" value="PWZ24243.1"/>
    <property type="molecule type" value="Genomic_DNA"/>
</dbReference>
<dbReference type="GO" id="GO:0005634">
    <property type="term" value="C:nucleus"/>
    <property type="evidence" value="ECO:0007669"/>
    <property type="project" value="UniProtKB-SubCell"/>
</dbReference>
<evidence type="ECO:0000256" key="3">
    <source>
        <dbReference type="ARBA" id="ARBA00023015"/>
    </source>
</evidence>
<dbReference type="Proteomes" id="UP000251960">
    <property type="component" value="Chromosome 5"/>
</dbReference>
<comment type="subcellular location">
    <subcellularLocation>
        <location evidence="1">Nucleus</location>
    </subcellularLocation>
</comment>
<dbReference type="PANTHER" id="PTHR16223:SF380">
    <property type="entry name" value="HELIX-LOOP-HELIX DNA-BINDING DOMAIN CONTAINING PROTEIN, EXPRESSED"/>
    <property type="match status" value="1"/>
</dbReference>
<dbReference type="SMART" id="SM00353">
    <property type="entry name" value="HLH"/>
    <property type="match status" value="1"/>
</dbReference>
<evidence type="ECO:0000256" key="1">
    <source>
        <dbReference type="ARBA" id="ARBA00004123"/>
    </source>
</evidence>
<dbReference type="AlphaFoldDB" id="A0A3L6EUI9"/>
<dbReference type="ExpressionAtlas" id="A0A3L6EUI9">
    <property type="expression patterns" value="baseline and differential"/>
</dbReference>
<dbReference type="InterPro" id="IPR036638">
    <property type="entry name" value="HLH_DNA-bd_sf"/>
</dbReference>
<dbReference type="PANTHER" id="PTHR16223">
    <property type="entry name" value="TRANSCRIPTION FACTOR BHLH83-RELATED"/>
    <property type="match status" value="1"/>
</dbReference>
<dbReference type="GO" id="GO:0046983">
    <property type="term" value="F:protein dimerization activity"/>
    <property type="evidence" value="ECO:0007669"/>
    <property type="project" value="InterPro"/>
</dbReference>
<feature type="compositionally biased region" description="Low complexity" evidence="6">
    <location>
        <begin position="199"/>
        <end position="227"/>
    </location>
</feature>